<dbReference type="RefSeq" id="WP_179801364.1">
    <property type="nucleotide sequence ID" value="NZ_JACCCQ010000001.1"/>
</dbReference>
<evidence type="ECO:0000313" key="3">
    <source>
        <dbReference type="Proteomes" id="UP000631553"/>
    </source>
</evidence>
<accession>A0ABX2RDV3</accession>
<evidence type="ECO:0000313" key="2">
    <source>
        <dbReference type="EMBL" id="NYF54682.1"/>
    </source>
</evidence>
<protein>
    <submittedName>
        <fullName evidence="2">Uncharacterized protein</fullName>
    </submittedName>
</protein>
<dbReference type="EMBL" id="JACCCQ010000001">
    <property type="protein sequence ID" value="NYF54682.1"/>
    <property type="molecule type" value="Genomic_DNA"/>
</dbReference>
<comment type="caution">
    <text evidence="2">The sequence shown here is derived from an EMBL/GenBank/DDBJ whole genome shotgun (WGS) entry which is preliminary data.</text>
</comment>
<reference evidence="2 3" key="1">
    <citation type="submission" date="2020-07" db="EMBL/GenBank/DDBJ databases">
        <title>Sequencing the genomes of 1000 actinobacteria strains.</title>
        <authorList>
            <person name="Klenk H.-P."/>
        </authorList>
    </citation>
    <scope>NUCLEOTIDE SEQUENCE [LARGE SCALE GENOMIC DNA]</scope>
    <source>
        <strain evidence="2 3">DSM 43814</strain>
    </source>
</reference>
<evidence type="ECO:0000256" key="1">
    <source>
        <dbReference type="SAM" id="MobiDB-lite"/>
    </source>
</evidence>
<dbReference type="Proteomes" id="UP000631553">
    <property type="component" value="Unassembled WGS sequence"/>
</dbReference>
<organism evidence="2 3">
    <name type="scientific">Micromonospora purpureochromogenes</name>
    <dbReference type="NCBI Taxonomy" id="47872"/>
    <lineage>
        <taxon>Bacteria</taxon>
        <taxon>Bacillati</taxon>
        <taxon>Actinomycetota</taxon>
        <taxon>Actinomycetes</taxon>
        <taxon>Micromonosporales</taxon>
        <taxon>Micromonosporaceae</taxon>
        <taxon>Micromonospora</taxon>
    </lineage>
</organism>
<keyword evidence="3" id="KW-1185">Reference proteome</keyword>
<proteinExistence type="predicted"/>
<name>A0ABX2RDV3_9ACTN</name>
<sequence length="61" mass="6170">MLTNAAKVEAAPIELGPDAKPAQIGAKAGVSESTARRYMPKKKDSLASPSGALPAHTLSPA</sequence>
<feature type="region of interest" description="Disordered" evidence="1">
    <location>
        <begin position="18"/>
        <end position="61"/>
    </location>
</feature>
<gene>
    <name evidence="2" type="ORF">HDA35_000513</name>
</gene>